<dbReference type="InterPro" id="IPR001173">
    <property type="entry name" value="Glyco_trans_2-like"/>
</dbReference>
<gene>
    <name evidence="2" type="ORF">LIZ65_12230</name>
</gene>
<name>A0ABS8DIR5_9FIRM</name>
<dbReference type="InterPro" id="IPR029044">
    <property type="entry name" value="Nucleotide-diphossugar_trans"/>
</dbReference>
<evidence type="ECO:0000259" key="1">
    <source>
        <dbReference type="Pfam" id="PF00535"/>
    </source>
</evidence>
<dbReference type="CDD" id="cd00761">
    <property type="entry name" value="Glyco_tranf_GTA_type"/>
    <property type="match status" value="1"/>
</dbReference>
<dbReference type="SUPFAM" id="SSF53448">
    <property type="entry name" value="Nucleotide-diphospho-sugar transferases"/>
    <property type="match status" value="1"/>
</dbReference>
<feature type="domain" description="Glycosyltransferase 2-like" evidence="1">
    <location>
        <begin position="5"/>
        <end position="109"/>
    </location>
</feature>
<sequence length="338" mass="39931">MKYISFAIPCYNSESYMEHAIESILTGGDDVQIIIVNDGSKDRTSEIAHQYEEKYPTIIKAVDKENGGHGDAVNTGLSYAEGKYFKVVDSDDWVDEDALSKILQVLHNFEDTDRQVDMFVANYVYEKEGVEHKKVINYKNVLPQDEIFGWSDIGRFRLDQYILMHSVIYRTEFLKLCQLKLPKHTFYVDNIYVYYPLPHVRKIYYMDADFYRYYIGRSNQSVNEKVMISRVDQQIFVTKSMIDMYDMKRVTNKKLRQYMTNYLAIMMTVSSILLIRSKKPENLEKKQELWKYLKMKNYRTYWKIRYGILGQTMNLPGKPGRKISSLAYNVARRLIGFN</sequence>
<dbReference type="Proteomes" id="UP001299546">
    <property type="component" value="Unassembled WGS sequence"/>
</dbReference>
<keyword evidence="3" id="KW-1185">Reference proteome</keyword>
<dbReference type="PANTHER" id="PTHR22916:SF3">
    <property type="entry name" value="UDP-GLCNAC:BETAGAL BETA-1,3-N-ACETYLGLUCOSAMINYLTRANSFERASE-LIKE PROTEIN 1"/>
    <property type="match status" value="1"/>
</dbReference>
<accession>A0ABS8DIR5</accession>
<comment type="caution">
    <text evidence="2">The sequence shown here is derived from an EMBL/GenBank/DDBJ whole genome shotgun (WGS) entry which is preliminary data.</text>
</comment>
<dbReference type="RefSeq" id="WP_066730999.1">
    <property type="nucleotide sequence ID" value="NZ_JAJCIQ010000004.1"/>
</dbReference>
<dbReference type="Gene3D" id="3.90.550.10">
    <property type="entry name" value="Spore Coat Polysaccharide Biosynthesis Protein SpsA, Chain A"/>
    <property type="match status" value="1"/>
</dbReference>
<dbReference type="PANTHER" id="PTHR22916">
    <property type="entry name" value="GLYCOSYLTRANSFERASE"/>
    <property type="match status" value="1"/>
</dbReference>
<dbReference type="EMBL" id="JAJCIS010000008">
    <property type="protein sequence ID" value="MCB7388054.1"/>
    <property type="molecule type" value="Genomic_DNA"/>
</dbReference>
<evidence type="ECO:0000313" key="2">
    <source>
        <dbReference type="EMBL" id="MCB7388054.1"/>
    </source>
</evidence>
<proteinExistence type="predicted"/>
<organism evidence="2 3">
    <name type="scientific">Bariatricus massiliensis</name>
    <dbReference type="NCBI Taxonomy" id="1745713"/>
    <lineage>
        <taxon>Bacteria</taxon>
        <taxon>Bacillati</taxon>
        <taxon>Bacillota</taxon>
        <taxon>Clostridia</taxon>
        <taxon>Lachnospirales</taxon>
        <taxon>Lachnospiraceae</taxon>
        <taxon>Bariatricus</taxon>
    </lineage>
</organism>
<dbReference type="Pfam" id="PF00535">
    <property type="entry name" value="Glycos_transf_2"/>
    <property type="match status" value="1"/>
</dbReference>
<reference evidence="2 3" key="1">
    <citation type="submission" date="2021-10" db="EMBL/GenBank/DDBJ databases">
        <title>Collection of gut derived symbiotic bacterial strains cultured from healthy donors.</title>
        <authorList>
            <person name="Lin H."/>
            <person name="Littmann E."/>
            <person name="Kohout C."/>
            <person name="Pamer E.G."/>
        </authorList>
    </citation>
    <scope>NUCLEOTIDE SEQUENCE [LARGE SCALE GENOMIC DNA]</scope>
    <source>
        <strain evidence="2 3">DFI.1.165</strain>
    </source>
</reference>
<protein>
    <submittedName>
        <fullName evidence="2">Glycosyltransferase family 2 protein</fullName>
    </submittedName>
</protein>
<evidence type="ECO:0000313" key="3">
    <source>
        <dbReference type="Proteomes" id="UP001299546"/>
    </source>
</evidence>